<dbReference type="PANTHER" id="PTHR43582">
    <property type="entry name" value="LINEARMYCIN RESISTANCE ATP-BINDING PROTEIN LNRL"/>
    <property type="match status" value="1"/>
</dbReference>
<keyword evidence="5" id="KW-1185">Reference proteome</keyword>
<evidence type="ECO:0000256" key="1">
    <source>
        <dbReference type="ARBA" id="ARBA00022741"/>
    </source>
</evidence>
<dbReference type="Pfam" id="PF00005">
    <property type="entry name" value="ABC_tran"/>
    <property type="match status" value="1"/>
</dbReference>
<dbReference type="InterPro" id="IPR003593">
    <property type="entry name" value="AAA+_ATPase"/>
</dbReference>
<feature type="domain" description="ABC transporter" evidence="3">
    <location>
        <begin position="3"/>
        <end position="233"/>
    </location>
</feature>
<dbReference type="AlphaFoldDB" id="C0GCV6"/>
<comment type="caution">
    <text evidence="4">The sequence shown here is derived from an EMBL/GenBank/DDBJ whole genome shotgun (WGS) entry which is preliminary data.</text>
</comment>
<evidence type="ECO:0000259" key="3">
    <source>
        <dbReference type="PROSITE" id="PS50893"/>
    </source>
</evidence>
<reference evidence="4 5" key="1">
    <citation type="submission" date="2009-02" db="EMBL/GenBank/DDBJ databases">
        <title>Sequencing of the draft genome and assembly of Dethiobacter alkaliphilus AHT 1.</title>
        <authorList>
            <consortium name="US DOE Joint Genome Institute (JGI-PGF)"/>
            <person name="Lucas S."/>
            <person name="Copeland A."/>
            <person name="Lapidus A."/>
            <person name="Glavina del Rio T."/>
            <person name="Dalin E."/>
            <person name="Tice H."/>
            <person name="Bruce D."/>
            <person name="Goodwin L."/>
            <person name="Pitluck S."/>
            <person name="Larimer F."/>
            <person name="Land M.L."/>
            <person name="Hauser L."/>
            <person name="Muyzer G."/>
        </authorList>
    </citation>
    <scope>NUCLEOTIDE SEQUENCE [LARGE SCALE GENOMIC DNA]</scope>
    <source>
        <strain evidence="4 5">AHT 1</strain>
    </source>
</reference>
<evidence type="ECO:0000313" key="5">
    <source>
        <dbReference type="Proteomes" id="UP000006443"/>
    </source>
</evidence>
<dbReference type="SMART" id="SM00382">
    <property type="entry name" value="AAA"/>
    <property type="match status" value="1"/>
</dbReference>
<dbReference type="GO" id="GO:0016887">
    <property type="term" value="F:ATP hydrolysis activity"/>
    <property type="evidence" value="ECO:0007669"/>
    <property type="project" value="InterPro"/>
</dbReference>
<dbReference type="InterPro" id="IPR003439">
    <property type="entry name" value="ABC_transporter-like_ATP-bd"/>
</dbReference>
<gene>
    <name evidence="4" type="ORF">DealDRAFT_0315</name>
</gene>
<dbReference type="PROSITE" id="PS00211">
    <property type="entry name" value="ABC_TRANSPORTER_1"/>
    <property type="match status" value="1"/>
</dbReference>
<dbReference type="InterPro" id="IPR017871">
    <property type="entry name" value="ABC_transporter-like_CS"/>
</dbReference>
<dbReference type="PROSITE" id="PS50893">
    <property type="entry name" value="ABC_TRANSPORTER_2"/>
    <property type="match status" value="1"/>
</dbReference>
<evidence type="ECO:0000256" key="2">
    <source>
        <dbReference type="ARBA" id="ARBA00022840"/>
    </source>
</evidence>
<dbReference type="STRING" id="555088.DealDRAFT_0315"/>
<dbReference type="eggNOG" id="COG1131">
    <property type="taxonomic scope" value="Bacteria"/>
</dbReference>
<name>C0GCV6_DETAL</name>
<sequence length="310" mass="33648">MLLEATGLIKKYNGKTVVDNISFSLNEGEAYGLLGPNGAGKSTTIGMIFGLVRPDGGTVMVEGLDAWQKPLQAKKLLGYVPQEIALYGDLSARENLMFWGRMYDLGGSRLKDRVAQVLDIVGLSERGGDKVETFSGGMKRRINIAAALLHEPKVLIMDEPTVGIDPQSRTYILETVKNLNAQGTTVIYTSHYMEEVEFLCHRIGVIDHGRLIAQGTLHELRSLVGEAGQVSFVLRGSRDGFLEAVQSLPQVKQATLQEDRLVVTTTESANALAAVAATLAAAGVEMQKVDIQEPNLEAVFLHLTGRALRD</sequence>
<proteinExistence type="predicted"/>
<keyword evidence="1" id="KW-0547">Nucleotide-binding</keyword>
<accession>C0GCV6</accession>
<dbReference type="InterPro" id="IPR027417">
    <property type="entry name" value="P-loop_NTPase"/>
</dbReference>
<dbReference type="GO" id="GO:0005524">
    <property type="term" value="F:ATP binding"/>
    <property type="evidence" value="ECO:0007669"/>
    <property type="project" value="UniProtKB-KW"/>
</dbReference>
<protein>
    <submittedName>
        <fullName evidence="4">ABC transporter related protein</fullName>
    </submittedName>
</protein>
<keyword evidence="2" id="KW-0067">ATP-binding</keyword>
<dbReference type="SUPFAM" id="SSF52540">
    <property type="entry name" value="P-loop containing nucleoside triphosphate hydrolases"/>
    <property type="match status" value="1"/>
</dbReference>
<dbReference type="Proteomes" id="UP000006443">
    <property type="component" value="Unassembled WGS sequence"/>
</dbReference>
<dbReference type="EMBL" id="ACJM01000001">
    <property type="protein sequence ID" value="EEG79041.1"/>
    <property type="molecule type" value="Genomic_DNA"/>
</dbReference>
<evidence type="ECO:0000313" key="4">
    <source>
        <dbReference type="EMBL" id="EEG79041.1"/>
    </source>
</evidence>
<dbReference type="PANTHER" id="PTHR43582:SF2">
    <property type="entry name" value="LINEARMYCIN RESISTANCE ATP-BINDING PROTEIN LNRL"/>
    <property type="match status" value="1"/>
</dbReference>
<dbReference type="Gene3D" id="3.40.50.300">
    <property type="entry name" value="P-loop containing nucleotide triphosphate hydrolases"/>
    <property type="match status" value="1"/>
</dbReference>
<organism evidence="4 5">
    <name type="scientific">Dethiobacter alkaliphilus AHT 1</name>
    <dbReference type="NCBI Taxonomy" id="555088"/>
    <lineage>
        <taxon>Bacteria</taxon>
        <taxon>Bacillati</taxon>
        <taxon>Bacillota</taxon>
        <taxon>Dethiobacteria</taxon>
        <taxon>Dethiobacterales</taxon>
        <taxon>Dethiobacteraceae</taxon>
        <taxon>Dethiobacter</taxon>
    </lineage>
</organism>